<evidence type="ECO:0000313" key="2">
    <source>
        <dbReference type="EMBL" id="VEC00444.1"/>
    </source>
</evidence>
<dbReference type="InterPro" id="IPR000259">
    <property type="entry name" value="Adhesion_dom_fimbrial"/>
</dbReference>
<dbReference type="InterPro" id="IPR008966">
    <property type="entry name" value="Adhesion_dom_sf"/>
</dbReference>
<dbReference type="InterPro" id="IPR050263">
    <property type="entry name" value="Bact_Fimbrial_Adh_Pro"/>
</dbReference>
<dbReference type="EMBL" id="LR134201">
    <property type="protein sequence ID" value="VEC00444.1"/>
    <property type="molecule type" value="Genomic_DNA"/>
</dbReference>
<feature type="domain" description="Fimbrial-type adhesion" evidence="1">
    <location>
        <begin position="44"/>
        <end position="194"/>
    </location>
</feature>
<dbReference type="Gene3D" id="2.60.40.1090">
    <property type="entry name" value="Fimbrial-type adhesion domain"/>
    <property type="match status" value="1"/>
</dbReference>
<dbReference type="AlphaFoldDB" id="A0A447V606"/>
<organism evidence="2 3">
    <name type="scientific">Cedecea lapagei</name>
    <dbReference type="NCBI Taxonomy" id="158823"/>
    <lineage>
        <taxon>Bacteria</taxon>
        <taxon>Pseudomonadati</taxon>
        <taxon>Pseudomonadota</taxon>
        <taxon>Gammaproteobacteria</taxon>
        <taxon>Enterobacterales</taxon>
        <taxon>Enterobacteriaceae</taxon>
        <taxon>Cedecea</taxon>
    </lineage>
</organism>
<accession>A0A447V606</accession>
<name>A0A447V606_9ENTR</name>
<dbReference type="PANTHER" id="PTHR33420">
    <property type="entry name" value="FIMBRIAL SUBUNIT ELFA-RELATED"/>
    <property type="match status" value="1"/>
</dbReference>
<keyword evidence="3" id="KW-1185">Reference proteome</keyword>
<evidence type="ECO:0000313" key="3">
    <source>
        <dbReference type="Proteomes" id="UP000274122"/>
    </source>
</evidence>
<protein>
    <submittedName>
        <fullName evidence="2">S-fimbrillin</fullName>
    </submittedName>
</protein>
<dbReference type="Pfam" id="PF00419">
    <property type="entry name" value="Fimbrial"/>
    <property type="match status" value="1"/>
</dbReference>
<dbReference type="GO" id="GO:0043709">
    <property type="term" value="P:cell adhesion involved in single-species biofilm formation"/>
    <property type="evidence" value="ECO:0007669"/>
    <property type="project" value="TreeGrafter"/>
</dbReference>
<dbReference type="SUPFAM" id="SSF49401">
    <property type="entry name" value="Bacterial adhesins"/>
    <property type="match status" value="1"/>
</dbReference>
<reference evidence="2 3" key="1">
    <citation type="submission" date="2018-12" db="EMBL/GenBank/DDBJ databases">
        <authorList>
            <consortium name="Pathogen Informatics"/>
        </authorList>
    </citation>
    <scope>NUCLEOTIDE SEQUENCE [LARGE SCALE GENOMIC DNA]</scope>
    <source>
        <strain evidence="2 3">NCTC11466</strain>
    </source>
</reference>
<dbReference type="RefSeq" id="WP_126357403.1">
    <property type="nucleotide sequence ID" value="NZ_LR134201.1"/>
</dbReference>
<gene>
    <name evidence="2" type="primary">sfaA</name>
    <name evidence="2" type="ORF">NCTC11466_03634</name>
</gene>
<dbReference type="GO" id="GO:0009289">
    <property type="term" value="C:pilus"/>
    <property type="evidence" value="ECO:0007669"/>
    <property type="project" value="InterPro"/>
</dbReference>
<dbReference type="InterPro" id="IPR036937">
    <property type="entry name" value="Adhesion_dom_fimbrial_sf"/>
</dbReference>
<evidence type="ECO:0000259" key="1">
    <source>
        <dbReference type="Pfam" id="PF00419"/>
    </source>
</evidence>
<dbReference type="PANTHER" id="PTHR33420:SF10">
    <property type="entry name" value="FIMBRIAE MAJOR SUBUNIT"/>
    <property type="match status" value="1"/>
</dbReference>
<dbReference type="Proteomes" id="UP000274122">
    <property type="component" value="Chromosome"/>
</dbReference>
<sequence length="195" mass="20636">MSLINRSTAGRSTLRGIFYAALVGSQVFASANACLTDCSIDVFFTGNYTDETCTVAINNASSNEIVTLPRVAVATLSRDGSEAGSVPFDITLKDCPASRTITVFFNSAMSAADIDTGNLVNNTGDDLSNAVQIRLRKENSSQVIIDNADTGQDYVISAMADPLSHRFIASYYAKGNSTVTAGRVHAVAGVELVYK</sequence>
<dbReference type="KEGG" id="clap:NCTC11466_03634"/>
<dbReference type="OrthoDB" id="7030999at2"/>
<proteinExistence type="predicted"/>